<dbReference type="STRING" id="1236970.JCM9140_48"/>
<dbReference type="EMBL" id="BAUT01000001">
    <property type="protein sequence ID" value="GAE24139.1"/>
    <property type="molecule type" value="Genomic_DNA"/>
</dbReference>
<keyword evidence="3" id="KW-1185">Reference proteome</keyword>
<reference evidence="2" key="1">
    <citation type="journal article" date="2014" name="Genome Announc.">
        <title>Draft Genome Sequences of Three Alkaliphilic Bacillus Strains, Bacillus wakoensis JCM 9140T, Bacillus akibai JCM 9157T, and Bacillus hemicellulosilyticus JCM 9152T.</title>
        <authorList>
            <person name="Yuki M."/>
            <person name="Oshima K."/>
            <person name="Suda W."/>
            <person name="Oshida Y."/>
            <person name="Kitamura K."/>
            <person name="Iida T."/>
            <person name="Hattori M."/>
            <person name="Ohkuma M."/>
        </authorList>
    </citation>
    <scope>NUCLEOTIDE SEQUENCE [LARGE SCALE GENOMIC DNA]</scope>
    <source>
        <strain evidence="2">JCM 9140</strain>
    </source>
</reference>
<evidence type="ECO:0000256" key="1">
    <source>
        <dbReference type="SAM" id="Phobius"/>
    </source>
</evidence>
<keyword evidence="1" id="KW-0472">Membrane</keyword>
<dbReference type="Proteomes" id="UP000018890">
    <property type="component" value="Unassembled WGS sequence"/>
</dbReference>
<dbReference type="RefSeq" id="WP_034740716.1">
    <property type="nucleotide sequence ID" value="NZ_BAUT01000001.1"/>
</dbReference>
<name>W4PYD9_9BACI</name>
<organism evidence="2 3">
    <name type="scientific">Halalkalibacter wakoensis JCM 9140</name>
    <dbReference type="NCBI Taxonomy" id="1236970"/>
    <lineage>
        <taxon>Bacteria</taxon>
        <taxon>Bacillati</taxon>
        <taxon>Bacillota</taxon>
        <taxon>Bacilli</taxon>
        <taxon>Bacillales</taxon>
        <taxon>Bacillaceae</taxon>
        <taxon>Halalkalibacter</taxon>
    </lineage>
</organism>
<sequence length="126" mass="14731">MTNLVASVIATIVTIPLLGWYFIYIVNVKVTKNKSKAIRLASDWTTLLFMVAVYFIMAELWGQSFIWIILAVFFFISIIVTWMHWKVSGDIQTRKLFKGIWRFNFLFFLILYFLLSGYGLISIIIS</sequence>
<evidence type="ECO:0000313" key="2">
    <source>
        <dbReference type="EMBL" id="GAE24139.1"/>
    </source>
</evidence>
<gene>
    <name evidence="2" type="ORF">JCM9140_48</name>
</gene>
<feature type="transmembrane region" description="Helical" evidence="1">
    <location>
        <begin position="105"/>
        <end position="125"/>
    </location>
</feature>
<evidence type="ECO:0000313" key="3">
    <source>
        <dbReference type="Proteomes" id="UP000018890"/>
    </source>
</evidence>
<comment type="caution">
    <text evidence="2">The sequence shown here is derived from an EMBL/GenBank/DDBJ whole genome shotgun (WGS) entry which is preliminary data.</text>
</comment>
<proteinExistence type="predicted"/>
<evidence type="ECO:0008006" key="4">
    <source>
        <dbReference type="Google" id="ProtNLM"/>
    </source>
</evidence>
<keyword evidence="1" id="KW-1133">Transmembrane helix</keyword>
<keyword evidence="1" id="KW-0812">Transmembrane</keyword>
<dbReference type="AlphaFoldDB" id="W4PYD9"/>
<protein>
    <recommendedName>
        <fullName evidence="4">DUF3397 domain-containing protein</fullName>
    </recommendedName>
</protein>
<dbReference type="OrthoDB" id="2353183at2"/>
<dbReference type="Pfam" id="PF11877">
    <property type="entry name" value="DUF3397"/>
    <property type="match status" value="1"/>
</dbReference>
<feature type="transmembrane region" description="Helical" evidence="1">
    <location>
        <begin position="6"/>
        <end position="26"/>
    </location>
</feature>
<dbReference type="PIRSF" id="PIRSF030092">
    <property type="entry name" value="UCP030092"/>
    <property type="match status" value="1"/>
</dbReference>
<dbReference type="InterPro" id="IPR016945">
    <property type="entry name" value="UCP030092"/>
</dbReference>
<feature type="transmembrane region" description="Helical" evidence="1">
    <location>
        <begin position="64"/>
        <end position="85"/>
    </location>
</feature>
<accession>W4PYD9</accession>
<dbReference type="InterPro" id="IPR024515">
    <property type="entry name" value="DUF3397"/>
</dbReference>
<feature type="transmembrane region" description="Helical" evidence="1">
    <location>
        <begin position="38"/>
        <end position="58"/>
    </location>
</feature>